<dbReference type="InterPro" id="IPR009057">
    <property type="entry name" value="Homeodomain-like_sf"/>
</dbReference>
<proteinExistence type="predicted"/>
<protein>
    <submittedName>
        <fullName evidence="5">TetR/AcrR family transcriptional regulator</fullName>
    </submittedName>
</protein>
<sequence length="209" mass="24577">MPKGSEELTNSRKEEIINACAKLYETMSFKDITIKEIGKATSFTRTSIYNYFQTREEIFLALLQKEYDLWYGGLKKIEDTNEEMTAEGFSSALAHTLEKRERLLKLLSMNHYDMESNSREENLVEFKKSYGAVMRQVRLCLEKFFPEMSASDIQDFIYTFFPFLFGVYPYTYVTDKQCRAMKQAGADYVFLSVYEIVYACVIRLLEKYN</sequence>
<evidence type="ECO:0000313" key="5">
    <source>
        <dbReference type="EMBL" id="HJA07515.1"/>
    </source>
</evidence>
<dbReference type="InterPro" id="IPR041483">
    <property type="entry name" value="TetR_C_34"/>
</dbReference>
<keyword evidence="3" id="KW-0472">Membrane</keyword>
<accession>A0A9D2KJX3</accession>
<name>A0A9D2KJX3_9FIRM</name>
<evidence type="ECO:0000256" key="1">
    <source>
        <dbReference type="ARBA" id="ARBA00023125"/>
    </source>
</evidence>
<dbReference type="Proteomes" id="UP000824223">
    <property type="component" value="Unassembled WGS sequence"/>
</dbReference>
<dbReference type="SUPFAM" id="SSF46689">
    <property type="entry name" value="Homeodomain-like"/>
    <property type="match status" value="1"/>
</dbReference>
<keyword evidence="1 2" id="KW-0238">DNA-binding</keyword>
<evidence type="ECO:0000256" key="2">
    <source>
        <dbReference type="PROSITE-ProRule" id="PRU00335"/>
    </source>
</evidence>
<dbReference type="GO" id="GO:0003677">
    <property type="term" value="F:DNA binding"/>
    <property type="evidence" value="ECO:0007669"/>
    <property type="project" value="UniProtKB-UniRule"/>
</dbReference>
<dbReference type="Gene3D" id="1.10.357.10">
    <property type="entry name" value="Tetracycline Repressor, domain 2"/>
    <property type="match status" value="1"/>
</dbReference>
<dbReference type="InterPro" id="IPR050624">
    <property type="entry name" value="HTH-type_Tx_Regulator"/>
</dbReference>
<comment type="caution">
    <text evidence="5">The sequence shown here is derived from an EMBL/GenBank/DDBJ whole genome shotgun (WGS) entry which is preliminary data.</text>
</comment>
<evidence type="ECO:0000259" key="4">
    <source>
        <dbReference type="PROSITE" id="PS50977"/>
    </source>
</evidence>
<reference evidence="5" key="1">
    <citation type="journal article" date="2021" name="PeerJ">
        <title>Extensive microbial diversity within the chicken gut microbiome revealed by metagenomics and culture.</title>
        <authorList>
            <person name="Gilroy R."/>
            <person name="Ravi A."/>
            <person name="Getino M."/>
            <person name="Pursley I."/>
            <person name="Horton D.L."/>
            <person name="Alikhan N.F."/>
            <person name="Baker D."/>
            <person name="Gharbi K."/>
            <person name="Hall N."/>
            <person name="Watson M."/>
            <person name="Adriaenssens E.M."/>
            <person name="Foster-Nyarko E."/>
            <person name="Jarju S."/>
            <person name="Secka A."/>
            <person name="Antonio M."/>
            <person name="Oren A."/>
            <person name="Chaudhuri R.R."/>
            <person name="La Ragione R."/>
            <person name="Hildebrand F."/>
            <person name="Pallen M.J."/>
        </authorList>
    </citation>
    <scope>NUCLEOTIDE SEQUENCE</scope>
    <source>
        <strain evidence="5">ChiSjej2B20-11307</strain>
    </source>
</reference>
<keyword evidence="3" id="KW-0812">Transmembrane</keyword>
<feature type="domain" description="HTH tetR-type" evidence="4">
    <location>
        <begin position="10"/>
        <end position="70"/>
    </location>
</feature>
<feature type="transmembrane region" description="Helical" evidence="3">
    <location>
        <begin position="185"/>
        <end position="205"/>
    </location>
</feature>
<feature type="DNA-binding region" description="H-T-H motif" evidence="2">
    <location>
        <begin position="33"/>
        <end position="52"/>
    </location>
</feature>
<dbReference type="Pfam" id="PF00440">
    <property type="entry name" value="TetR_N"/>
    <property type="match status" value="1"/>
</dbReference>
<keyword evidence="3" id="KW-1133">Transmembrane helix</keyword>
<dbReference type="PROSITE" id="PS50977">
    <property type="entry name" value="HTH_TETR_2"/>
    <property type="match status" value="1"/>
</dbReference>
<dbReference type="PANTHER" id="PTHR43479:SF11">
    <property type="entry name" value="ACREF_ENVCD OPERON REPRESSOR-RELATED"/>
    <property type="match status" value="1"/>
</dbReference>
<organism evidence="5 6">
    <name type="scientific">Candidatus Mediterraneibacter pullicola</name>
    <dbReference type="NCBI Taxonomy" id="2838682"/>
    <lineage>
        <taxon>Bacteria</taxon>
        <taxon>Bacillati</taxon>
        <taxon>Bacillota</taxon>
        <taxon>Clostridia</taxon>
        <taxon>Lachnospirales</taxon>
        <taxon>Lachnospiraceae</taxon>
        <taxon>Mediterraneibacter</taxon>
    </lineage>
</organism>
<evidence type="ECO:0000313" key="6">
    <source>
        <dbReference type="Proteomes" id="UP000824223"/>
    </source>
</evidence>
<dbReference type="PANTHER" id="PTHR43479">
    <property type="entry name" value="ACREF/ENVCD OPERON REPRESSOR-RELATED"/>
    <property type="match status" value="1"/>
</dbReference>
<dbReference type="EMBL" id="DXAK01000049">
    <property type="protein sequence ID" value="HJA07515.1"/>
    <property type="molecule type" value="Genomic_DNA"/>
</dbReference>
<feature type="transmembrane region" description="Helical" evidence="3">
    <location>
        <begin position="156"/>
        <end position="173"/>
    </location>
</feature>
<gene>
    <name evidence="5" type="ORF">H9798_10315</name>
</gene>
<dbReference type="AlphaFoldDB" id="A0A9D2KJX3"/>
<dbReference type="Pfam" id="PF17929">
    <property type="entry name" value="TetR_C_34"/>
    <property type="match status" value="1"/>
</dbReference>
<evidence type="ECO:0000256" key="3">
    <source>
        <dbReference type="SAM" id="Phobius"/>
    </source>
</evidence>
<dbReference type="InterPro" id="IPR001647">
    <property type="entry name" value="HTH_TetR"/>
</dbReference>
<reference evidence="5" key="2">
    <citation type="submission" date="2021-04" db="EMBL/GenBank/DDBJ databases">
        <authorList>
            <person name="Gilroy R."/>
        </authorList>
    </citation>
    <scope>NUCLEOTIDE SEQUENCE</scope>
    <source>
        <strain evidence="5">ChiSjej2B20-11307</strain>
    </source>
</reference>